<dbReference type="Proteomes" id="UP000000852">
    <property type="component" value="Chromosome"/>
</dbReference>
<accession>C6XT05</accession>
<reference evidence="2 3" key="1">
    <citation type="journal article" date="2009" name="Stand. Genomic Sci.">
        <title>Complete genome sequence of Pedobacter heparinus type strain (HIM 762-3).</title>
        <authorList>
            <person name="Han C."/>
            <person name="Spring S."/>
            <person name="Lapidus A."/>
            <person name="Del Rio T.G."/>
            <person name="Tice H."/>
            <person name="Copeland A."/>
            <person name="Cheng J.F."/>
            <person name="Lucas S."/>
            <person name="Chen F."/>
            <person name="Nolan M."/>
            <person name="Bruce D."/>
            <person name="Goodwin L."/>
            <person name="Pitluck S."/>
            <person name="Ivanova N."/>
            <person name="Mavromatis K."/>
            <person name="Mikhailova N."/>
            <person name="Pati A."/>
            <person name="Chen A."/>
            <person name="Palaniappan K."/>
            <person name="Land M."/>
            <person name="Hauser L."/>
            <person name="Chang Y.J."/>
            <person name="Jeffries C.C."/>
            <person name="Saunders E."/>
            <person name="Chertkov O."/>
            <person name="Brettin T."/>
            <person name="Goker M."/>
            <person name="Rohde M."/>
            <person name="Bristow J."/>
            <person name="Eisen J.A."/>
            <person name="Markowitz V."/>
            <person name="Hugenholtz P."/>
            <person name="Kyrpides N.C."/>
            <person name="Klenk H.P."/>
            <person name="Detter J.C."/>
        </authorList>
    </citation>
    <scope>NUCLEOTIDE SEQUENCE [LARGE SCALE GENOMIC DNA]</scope>
    <source>
        <strain evidence="3">ATCC 13125 / DSM 2366 / CIP 104194 / JCM 7457 / NBRC 12017 / NCIMB 9290 / NRRL B-14731 / HIM 762-3</strain>
    </source>
</reference>
<dbReference type="EMBL" id="CP001681">
    <property type="protein sequence ID" value="ACU03566.1"/>
    <property type="molecule type" value="Genomic_DNA"/>
</dbReference>
<dbReference type="CDD" id="cd00038">
    <property type="entry name" value="CAP_ED"/>
    <property type="match status" value="1"/>
</dbReference>
<sequence length="188" mass="22017">MKDRLKHLLLHLAGFDQTELERITELFKLKVVKRNTVLLRQGEVCNAFYYVNNGCLRTYFLDKNGMEKTRFVMTDCNIGTALTSFINQTPSAEIIEATEDTTLLAISHSNFFRLNKEMDAWKSFYQKILEMAYSYQNQRIEQLVTLSAKQRYDLVLKEKPILIQKLSNRSLASYLDIREETLSRLKSK</sequence>
<protein>
    <submittedName>
        <fullName evidence="2">Cyclic nucleotide-binding</fullName>
    </submittedName>
</protein>
<dbReference type="PROSITE" id="PS50042">
    <property type="entry name" value="CNMP_BINDING_3"/>
    <property type="match status" value="1"/>
</dbReference>
<dbReference type="Pfam" id="PF00027">
    <property type="entry name" value="cNMP_binding"/>
    <property type="match status" value="1"/>
</dbReference>
<keyword evidence="3" id="KW-1185">Reference proteome</keyword>
<dbReference type="RefSeq" id="WP_012781510.1">
    <property type="nucleotide sequence ID" value="NC_013061.1"/>
</dbReference>
<dbReference type="InterPro" id="IPR018490">
    <property type="entry name" value="cNMP-bd_dom_sf"/>
</dbReference>
<evidence type="ECO:0000313" key="2">
    <source>
        <dbReference type="EMBL" id="ACU03566.1"/>
    </source>
</evidence>
<dbReference type="AlphaFoldDB" id="C6XT05"/>
<name>C6XT05_PEDHD</name>
<dbReference type="OrthoDB" id="1092431at2"/>
<organism evidence="2 3">
    <name type="scientific">Pedobacter heparinus (strain ATCC 13125 / DSM 2366 / CIP 104194 / JCM 7457 / NBRC 12017 / NCIMB 9290 / NRRL B-14731 / HIM 762-3)</name>
    <dbReference type="NCBI Taxonomy" id="485917"/>
    <lineage>
        <taxon>Bacteria</taxon>
        <taxon>Pseudomonadati</taxon>
        <taxon>Bacteroidota</taxon>
        <taxon>Sphingobacteriia</taxon>
        <taxon>Sphingobacteriales</taxon>
        <taxon>Sphingobacteriaceae</taxon>
        <taxon>Pedobacter</taxon>
    </lineage>
</organism>
<dbReference type="InterPro" id="IPR000595">
    <property type="entry name" value="cNMP-bd_dom"/>
</dbReference>
<dbReference type="HOGENOM" id="CLU_075053_9_2_10"/>
<feature type="domain" description="Cyclic nucleotide-binding" evidence="1">
    <location>
        <begin position="11"/>
        <end position="114"/>
    </location>
</feature>
<dbReference type="STRING" id="485917.Phep_1351"/>
<proteinExistence type="predicted"/>
<dbReference type="InterPro" id="IPR014710">
    <property type="entry name" value="RmlC-like_jellyroll"/>
</dbReference>
<evidence type="ECO:0000313" key="3">
    <source>
        <dbReference type="Proteomes" id="UP000000852"/>
    </source>
</evidence>
<dbReference type="KEGG" id="phe:Phep_1351"/>
<gene>
    <name evidence="2" type="ordered locus">Phep_1351</name>
</gene>
<evidence type="ECO:0000259" key="1">
    <source>
        <dbReference type="PROSITE" id="PS50042"/>
    </source>
</evidence>
<dbReference type="Gene3D" id="2.60.120.10">
    <property type="entry name" value="Jelly Rolls"/>
    <property type="match status" value="1"/>
</dbReference>
<dbReference type="eggNOG" id="COG0664">
    <property type="taxonomic scope" value="Bacteria"/>
</dbReference>
<dbReference type="SUPFAM" id="SSF51206">
    <property type="entry name" value="cAMP-binding domain-like"/>
    <property type="match status" value="1"/>
</dbReference>